<feature type="repeat" description="PPR" evidence="2">
    <location>
        <begin position="378"/>
        <end position="412"/>
    </location>
</feature>
<proteinExistence type="predicted"/>
<evidence type="ECO:0000256" key="1">
    <source>
        <dbReference type="ARBA" id="ARBA00022737"/>
    </source>
</evidence>
<dbReference type="InterPro" id="IPR046960">
    <property type="entry name" value="PPR_At4g14850-like_plant"/>
</dbReference>
<dbReference type="Pfam" id="PF13041">
    <property type="entry name" value="PPR_2"/>
    <property type="match status" value="2"/>
</dbReference>
<dbReference type="NCBIfam" id="TIGR00756">
    <property type="entry name" value="PPR"/>
    <property type="match status" value="4"/>
</dbReference>
<dbReference type="OrthoDB" id="1863721at2759"/>
<dbReference type="GO" id="GO:0009451">
    <property type="term" value="P:RNA modification"/>
    <property type="evidence" value="ECO:0007669"/>
    <property type="project" value="InterPro"/>
</dbReference>
<organism evidence="3 4">
    <name type="scientific">Cinnamomum micranthum f. kanehirae</name>
    <dbReference type="NCBI Taxonomy" id="337451"/>
    <lineage>
        <taxon>Eukaryota</taxon>
        <taxon>Viridiplantae</taxon>
        <taxon>Streptophyta</taxon>
        <taxon>Embryophyta</taxon>
        <taxon>Tracheophyta</taxon>
        <taxon>Spermatophyta</taxon>
        <taxon>Magnoliopsida</taxon>
        <taxon>Magnoliidae</taxon>
        <taxon>Laurales</taxon>
        <taxon>Lauraceae</taxon>
        <taxon>Cinnamomum</taxon>
    </lineage>
</organism>
<dbReference type="Proteomes" id="UP000283530">
    <property type="component" value="Unassembled WGS sequence"/>
</dbReference>
<sequence length="497" mass="55722">MSDHVARGSYVKALHLFGLMLRYGTPPDNFTFPIALKACKALSSLQQGRQIHALLLTFGLLHHKNLHSANSLMAFYCKCGRIEDALHLFDEMPQRNNVSWNSIISGCIHNGLTSSSLHYFSQMVLLGLVPDSYTVCAVLDAHANLGAAALQSGRAVHGYVVRRGFLTEEMMEKRMRLFVGNALVHMYLELKCLAYAEKVFDRMSSRDLITWTTMISGYVRCGLGSLAVAAFRLLVEKNVKLDPVVLVSVMPAIRFLCLGKEMHGFVVRRGLESLNVFVGASLLHMYAEFGSIDYAANLFERIHEKNVVLWTTMIMAYAKHGKSEDSLRLFEEMRREAGVTPNHLTFMGVLTACAHAGLVEQAKECFKCMIDEYQLKPDMHHYAAMVDAMGRAGQLREAMEFIRAMPVEPSPPVWGALLASCGVHQDLEMGREVAEIVMRMEPENPSNFVLLSNMFAGGQRWDEVGIVRETMRRRGLQKEFGSSLIHASTVEYKKCSR</sequence>
<evidence type="ECO:0000313" key="4">
    <source>
        <dbReference type="Proteomes" id="UP000283530"/>
    </source>
</evidence>
<comment type="caution">
    <text evidence="3">The sequence shown here is derived from an EMBL/GenBank/DDBJ whole genome shotgun (WGS) entry which is preliminary data.</text>
</comment>
<dbReference type="Pfam" id="PF20431">
    <property type="entry name" value="E_motif"/>
    <property type="match status" value="1"/>
</dbReference>
<dbReference type="FunFam" id="1.25.40.10:FF:000090">
    <property type="entry name" value="Pentatricopeptide repeat-containing protein, chloroplastic"/>
    <property type="match status" value="1"/>
</dbReference>
<dbReference type="InterPro" id="IPR011990">
    <property type="entry name" value="TPR-like_helical_dom_sf"/>
</dbReference>
<name>A0A443P0I6_9MAGN</name>
<feature type="repeat" description="PPR" evidence="2">
    <location>
        <begin position="207"/>
        <end position="241"/>
    </location>
</feature>
<dbReference type="PANTHER" id="PTHR47926">
    <property type="entry name" value="PENTATRICOPEPTIDE REPEAT-CONTAINING PROTEIN"/>
    <property type="match status" value="1"/>
</dbReference>
<dbReference type="Pfam" id="PF01535">
    <property type="entry name" value="PPR"/>
    <property type="match status" value="2"/>
</dbReference>
<dbReference type="InterPro" id="IPR002885">
    <property type="entry name" value="PPR_rpt"/>
</dbReference>
<protein>
    <submittedName>
        <fullName evidence="3">Pentatricopeptide repeat</fullName>
    </submittedName>
</protein>
<dbReference type="InterPro" id="IPR046848">
    <property type="entry name" value="E_motif"/>
</dbReference>
<dbReference type="AlphaFoldDB" id="A0A443P0I6"/>
<feature type="repeat" description="PPR" evidence="2">
    <location>
        <begin position="65"/>
        <end position="99"/>
    </location>
</feature>
<evidence type="ECO:0000313" key="3">
    <source>
        <dbReference type="EMBL" id="RWR84242.1"/>
    </source>
</evidence>
<keyword evidence="4" id="KW-1185">Reference proteome</keyword>
<accession>A0A443P0I6</accession>
<dbReference type="Gene3D" id="1.25.40.10">
    <property type="entry name" value="Tetratricopeptide repeat domain"/>
    <property type="match status" value="4"/>
</dbReference>
<dbReference type="FunFam" id="1.25.40.10:FF:000344">
    <property type="entry name" value="Pentatricopeptide repeat-containing protein"/>
    <property type="match status" value="1"/>
</dbReference>
<dbReference type="STRING" id="337451.A0A443P0I6"/>
<keyword evidence="1" id="KW-0677">Repeat</keyword>
<gene>
    <name evidence="3" type="ORF">CKAN_01303600</name>
</gene>
<dbReference type="EMBL" id="QPKB01000005">
    <property type="protein sequence ID" value="RWR84242.1"/>
    <property type="molecule type" value="Genomic_DNA"/>
</dbReference>
<dbReference type="PANTHER" id="PTHR47926:SF347">
    <property type="entry name" value="PENTATRICOPEPTIDE REPEAT-CONTAINING PROTEIN"/>
    <property type="match status" value="1"/>
</dbReference>
<reference evidence="3 4" key="1">
    <citation type="journal article" date="2019" name="Nat. Plants">
        <title>Stout camphor tree genome fills gaps in understanding of flowering plant genome evolution.</title>
        <authorList>
            <person name="Chaw S.M."/>
            <person name="Liu Y.C."/>
            <person name="Wu Y.W."/>
            <person name="Wang H.Y."/>
            <person name="Lin C.I."/>
            <person name="Wu C.S."/>
            <person name="Ke H.M."/>
            <person name="Chang L.Y."/>
            <person name="Hsu C.Y."/>
            <person name="Yang H.T."/>
            <person name="Sudianto E."/>
            <person name="Hsu M.H."/>
            <person name="Wu K.P."/>
            <person name="Wang L.N."/>
            <person name="Leebens-Mack J.H."/>
            <person name="Tsai I.J."/>
        </authorList>
    </citation>
    <scope>NUCLEOTIDE SEQUENCE [LARGE SCALE GENOMIC DNA]</scope>
    <source>
        <strain evidence="4">cv. Chaw 1501</strain>
        <tissue evidence="3">Young leaves</tissue>
    </source>
</reference>
<dbReference type="PROSITE" id="PS51375">
    <property type="entry name" value="PPR"/>
    <property type="match status" value="4"/>
</dbReference>
<evidence type="ECO:0000256" key="2">
    <source>
        <dbReference type="PROSITE-ProRule" id="PRU00708"/>
    </source>
</evidence>
<dbReference type="GO" id="GO:0003723">
    <property type="term" value="F:RNA binding"/>
    <property type="evidence" value="ECO:0007669"/>
    <property type="project" value="InterPro"/>
</dbReference>
<feature type="repeat" description="PPR" evidence="2">
    <location>
        <begin position="306"/>
        <end position="336"/>
    </location>
</feature>